<evidence type="ECO:0000313" key="2">
    <source>
        <dbReference type="EMBL" id="KAL1516241.1"/>
    </source>
</evidence>
<protein>
    <recommendedName>
        <fullName evidence="4">HAT C-terminal dimerisation domain-containing protein</fullName>
    </recommendedName>
</protein>
<evidence type="ECO:0008006" key="4">
    <source>
        <dbReference type="Google" id="ProtNLM"/>
    </source>
</evidence>
<dbReference type="EMBL" id="JBDJPC010000001">
    <property type="protein sequence ID" value="KAL1516241.1"/>
    <property type="molecule type" value="Genomic_DNA"/>
</dbReference>
<organism evidence="2 3">
    <name type="scientific">Hypothenemus hampei</name>
    <name type="common">Coffee berry borer</name>
    <dbReference type="NCBI Taxonomy" id="57062"/>
    <lineage>
        <taxon>Eukaryota</taxon>
        <taxon>Metazoa</taxon>
        <taxon>Ecdysozoa</taxon>
        <taxon>Arthropoda</taxon>
        <taxon>Hexapoda</taxon>
        <taxon>Insecta</taxon>
        <taxon>Pterygota</taxon>
        <taxon>Neoptera</taxon>
        <taxon>Endopterygota</taxon>
        <taxon>Coleoptera</taxon>
        <taxon>Polyphaga</taxon>
        <taxon>Cucujiformia</taxon>
        <taxon>Curculionidae</taxon>
        <taxon>Scolytinae</taxon>
        <taxon>Hypothenemus</taxon>
    </lineage>
</organism>
<feature type="region of interest" description="Disordered" evidence="1">
    <location>
        <begin position="128"/>
        <end position="156"/>
    </location>
</feature>
<dbReference type="PANTHER" id="PTHR34239">
    <property type="entry name" value="APPLE DOMAIN-CONTAINING PROTEIN"/>
    <property type="match status" value="1"/>
</dbReference>
<proteinExistence type="predicted"/>
<sequence>MRWVPENATDKLHVIREMVLSAMEKIIKEKDTSSKESSIIDMIEEEEGFFAFMKPNEIATSQKNEFQLNELELVRYLADDDTSLRSLHKHSKIRSLFYKYNAAIPFSAPVERLFSFAGLVLSPRRSNLKDNSDDSDISSSDSTDDSTPSRNGSDQNRDLEQFKTILWENPADENLLRPAIADEIATRWKTYLSQGIDKEEKTKLIEKWRVPLNCRNLQAPQLNPEVQAMLSITDQKKESFLKDLQDMLGQGLTALACTLDSLISKKD</sequence>
<evidence type="ECO:0000313" key="3">
    <source>
        <dbReference type="Proteomes" id="UP001566132"/>
    </source>
</evidence>
<gene>
    <name evidence="2" type="ORF">ABEB36_000160</name>
</gene>
<accession>A0ABD1FAD6</accession>
<dbReference type="Proteomes" id="UP001566132">
    <property type="component" value="Unassembled WGS sequence"/>
</dbReference>
<comment type="caution">
    <text evidence="2">The sequence shown here is derived from an EMBL/GenBank/DDBJ whole genome shotgun (WGS) entry which is preliminary data.</text>
</comment>
<evidence type="ECO:0000256" key="1">
    <source>
        <dbReference type="SAM" id="MobiDB-lite"/>
    </source>
</evidence>
<keyword evidence="3" id="KW-1185">Reference proteome</keyword>
<name>A0ABD1FAD6_HYPHA</name>
<dbReference type="PANTHER" id="PTHR34239:SF2">
    <property type="entry name" value="TRANSPOSABLE ELEMENT P TRANSPOSASE_THAP9 CONSERVED DOMAIN-CONTAINING PROTEIN"/>
    <property type="match status" value="1"/>
</dbReference>
<reference evidence="2 3" key="1">
    <citation type="submission" date="2024-05" db="EMBL/GenBank/DDBJ databases">
        <title>Genetic variation in Jamaican populations of the coffee berry borer (Hypothenemus hampei).</title>
        <authorList>
            <person name="Errbii M."/>
            <person name="Myrie A."/>
        </authorList>
    </citation>
    <scope>NUCLEOTIDE SEQUENCE [LARGE SCALE GENOMIC DNA]</scope>
    <source>
        <strain evidence="2">JA-Hopewell-2020-01-JO</strain>
        <tissue evidence="2">Whole body</tissue>
    </source>
</reference>
<dbReference type="AlphaFoldDB" id="A0ABD1FAD6"/>